<dbReference type="InterPro" id="IPR029063">
    <property type="entry name" value="SAM-dependent_MTases_sf"/>
</dbReference>
<evidence type="ECO:0000256" key="1">
    <source>
        <dbReference type="SAM" id="MobiDB-lite"/>
    </source>
</evidence>
<dbReference type="Gene3D" id="3.40.50.150">
    <property type="entry name" value="Vaccinia Virus protein VP39"/>
    <property type="match status" value="1"/>
</dbReference>
<dbReference type="EMBL" id="FNBW01000018">
    <property type="protein sequence ID" value="SDG47450.1"/>
    <property type="molecule type" value="Genomic_DNA"/>
</dbReference>
<evidence type="ECO:0000313" key="4">
    <source>
        <dbReference type="Proteomes" id="UP000198615"/>
    </source>
</evidence>
<feature type="compositionally biased region" description="Basic and acidic residues" evidence="1">
    <location>
        <begin position="330"/>
        <end position="340"/>
    </location>
</feature>
<proteinExistence type="predicted"/>
<name>A0A8G2BM09_9PROT</name>
<dbReference type="PANTHER" id="PTHR34203">
    <property type="entry name" value="METHYLTRANSFERASE, FKBM FAMILY PROTEIN"/>
    <property type="match status" value="1"/>
</dbReference>
<dbReference type="SUPFAM" id="SSF53335">
    <property type="entry name" value="S-adenosyl-L-methionine-dependent methyltransferases"/>
    <property type="match status" value="1"/>
</dbReference>
<reference evidence="3 4" key="1">
    <citation type="submission" date="2016-10" db="EMBL/GenBank/DDBJ databases">
        <authorList>
            <person name="Varghese N."/>
            <person name="Submissions S."/>
        </authorList>
    </citation>
    <scope>NUCLEOTIDE SEQUENCE [LARGE SCALE GENOMIC DNA]</scope>
    <source>
        <strain evidence="3 4">DSM 18839</strain>
    </source>
</reference>
<dbReference type="GO" id="GO:0008168">
    <property type="term" value="F:methyltransferase activity"/>
    <property type="evidence" value="ECO:0007669"/>
    <property type="project" value="UniProtKB-KW"/>
</dbReference>
<keyword evidence="3" id="KW-0489">Methyltransferase</keyword>
<dbReference type="AlphaFoldDB" id="A0A8G2BM09"/>
<feature type="region of interest" description="Disordered" evidence="1">
    <location>
        <begin position="325"/>
        <end position="358"/>
    </location>
</feature>
<dbReference type="InterPro" id="IPR052514">
    <property type="entry name" value="SAM-dependent_MTase"/>
</dbReference>
<organism evidence="3 4">
    <name type="scientific">Thalassobaculum litoreum DSM 18839</name>
    <dbReference type="NCBI Taxonomy" id="1123362"/>
    <lineage>
        <taxon>Bacteria</taxon>
        <taxon>Pseudomonadati</taxon>
        <taxon>Pseudomonadota</taxon>
        <taxon>Alphaproteobacteria</taxon>
        <taxon>Rhodospirillales</taxon>
        <taxon>Thalassobaculaceae</taxon>
        <taxon>Thalassobaculum</taxon>
    </lineage>
</organism>
<dbReference type="NCBIfam" id="TIGR01444">
    <property type="entry name" value="fkbM_fam"/>
    <property type="match status" value="1"/>
</dbReference>
<evidence type="ECO:0000259" key="2">
    <source>
        <dbReference type="Pfam" id="PF05050"/>
    </source>
</evidence>
<accession>A0A8G2BM09</accession>
<gene>
    <name evidence="3" type="ORF">SAMN05660686_04545</name>
</gene>
<dbReference type="Pfam" id="PF05050">
    <property type="entry name" value="Methyltransf_21"/>
    <property type="match status" value="1"/>
</dbReference>
<dbReference type="OrthoDB" id="5679686at2"/>
<dbReference type="PANTHER" id="PTHR34203:SF15">
    <property type="entry name" value="SLL1173 PROTEIN"/>
    <property type="match status" value="1"/>
</dbReference>
<dbReference type="GO" id="GO:0032259">
    <property type="term" value="P:methylation"/>
    <property type="evidence" value="ECO:0007669"/>
    <property type="project" value="UniProtKB-KW"/>
</dbReference>
<comment type="caution">
    <text evidence="3">The sequence shown here is derived from an EMBL/GenBank/DDBJ whole genome shotgun (WGS) entry which is preliminary data.</text>
</comment>
<evidence type="ECO:0000313" key="3">
    <source>
        <dbReference type="EMBL" id="SDG47450.1"/>
    </source>
</evidence>
<feature type="domain" description="Methyltransferase FkbM" evidence="2">
    <location>
        <begin position="149"/>
        <end position="308"/>
    </location>
</feature>
<dbReference type="InterPro" id="IPR006342">
    <property type="entry name" value="FkbM_mtfrase"/>
</dbReference>
<sequence>MTHEDPTLAHREAARRSLLSDPANPAATVDAHWPPITRADLARCAQSIQRSVLLLDTSAGADPAVRTRLAHIRYRVQQLIQYIRQRAMRVANANTWQATTRNGQPINFPLADGPARVFKEIAEGYEGGFEHALHDFVTDTLRPGDVFVDVGAHIGYTSAFASTTGASVFALEVQRELIPLIEQLAIINGFDQLRVLHAGASSTPGLGMIQRMTPHPGFQLEAQEGGELDTFPLSLVNDAVPLVTLDATFADDRLLPTMVKIDVEGHELPVLEGAARIIDRARTIFVVEFHPHLVARQGRDAADLLAFFAKDRWIAKQMTEEGMYPIDQAGDIRPDPKDPNPKLVFEPRPAGPARNASP</sequence>
<keyword evidence="3" id="KW-0808">Transferase</keyword>
<keyword evidence="4" id="KW-1185">Reference proteome</keyword>
<dbReference type="Proteomes" id="UP000198615">
    <property type="component" value="Unassembled WGS sequence"/>
</dbReference>
<protein>
    <submittedName>
        <fullName evidence="3">Methyltransferase, FkbM family</fullName>
    </submittedName>
</protein>